<reference evidence="3" key="1">
    <citation type="submission" date="2014-12" db="EMBL/GenBank/DDBJ databases">
        <title>Complete genome sequence of a multi-drug resistant Klebsiella pneumoniae.</title>
        <authorList>
            <person name="Hua X."/>
            <person name="Chen Q."/>
            <person name="Li X."/>
            <person name="Feng Y."/>
            <person name="Ruan Z."/>
            <person name="Yu Y."/>
        </authorList>
    </citation>
    <scope>NUCLEOTIDE SEQUENCE [LARGE SCALE GENOMIC DNA]</scope>
    <source>
        <strain evidence="3">5.12</strain>
    </source>
</reference>
<accession>A0A6M4MC66</accession>
<name>A0A6M4MC66_9ALTE</name>
<gene>
    <name evidence="2" type="ORF">CA267_008320</name>
</gene>
<feature type="transmembrane region" description="Helical" evidence="1">
    <location>
        <begin position="25"/>
        <end position="45"/>
    </location>
</feature>
<dbReference type="Proteomes" id="UP000219285">
    <property type="component" value="Chromosome"/>
</dbReference>
<organism evidence="2 3">
    <name type="scientific">Alteromonas pelagimontana</name>
    <dbReference type="NCBI Taxonomy" id="1858656"/>
    <lineage>
        <taxon>Bacteria</taxon>
        <taxon>Pseudomonadati</taxon>
        <taxon>Pseudomonadota</taxon>
        <taxon>Gammaproteobacteria</taxon>
        <taxon>Alteromonadales</taxon>
        <taxon>Alteromonadaceae</taxon>
        <taxon>Alteromonas/Salinimonas group</taxon>
        <taxon>Alteromonas</taxon>
    </lineage>
</organism>
<evidence type="ECO:0000256" key="1">
    <source>
        <dbReference type="SAM" id="Phobius"/>
    </source>
</evidence>
<protein>
    <submittedName>
        <fullName evidence="2">Uncharacterized protein</fullName>
    </submittedName>
</protein>
<sequence>MKYFILAITLITAFAVTFMLAGDLFFSGTMAALVLLFQISLLWIFTSSSEYRSSVPQ</sequence>
<evidence type="ECO:0000313" key="2">
    <source>
        <dbReference type="EMBL" id="QJR80781.1"/>
    </source>
</evidence>
<dbReference type="KEGG" id="apel:CA267_008320"/>
<keyword evidence="1" id="KW-0472">Membrane</keyword>
<keyword evidence="1" id="KW-1133">Transmembrane helix</keyword>
<evidence type="ECO:0000313" key="3">
    <source>
        <dbReference type="Proteomes" id="UP000219285"/>
    </source>
</evidence>
<proteinExistence type="predicted"/>
<keyword evidence="3" id="KW-1185">Reference proteome</keyword>
<keyword evidence="1" id="KW-0812">Transmembrane</keyword>
<reference evidence="2 3" key="2">
    <citation type="submission" date="2020-04" db="EMBL/GenBank/DDBJ databases">
        <title>Complete genome sequence of Alteromonas pelagimontana 5.12T.</title>
        <authorList>
            <person name="Sinha R.K."/>
            <person name="Krishnan K.P."/>
            <person name="Kurian J.P."/>
        </authorList>
    </citation>
    <scope>NUCLEOTIDE SEQUENCE [LARGE SCALE GENOMIC DNA]</scope>
    <source>
        <strain evidence="2 3">5.12</strain>
    </source>
</reference>
<dbReference type="EMBL" id="CP052766">
    <property type="protein sequence ID" value="QJR80781.1"/>
    <property type="molecule type" value="Genomic_DNA"/>
</dbReference>
<dbReference type="RefSeq" id="WP_170669038.1">
    <property type="nucleotide sequence ID" value="NZ_CP052766.1"/>
</dbReference>
<dbReference type="AlphaFoldDB" id="A0A6M4MC66"/>